<evidence type="ECO:0000313" key="2">
    <source>
        <dbReference type="EMBL" id="KAJ4458004.1"/>
    </source>
</evidence>
<feature type="region of interest" description="Disordered" evidence="1">
    <location>
        <begin position="351"/>
        <end position="380"/>
    </location>
</feature>
<dbReference type="EMBL" id="JAPMOS010000036">
    <property type="protein sequence ID" value="KAJ4458004.1"/>
    <property type="molecule type" value="Genomic_DNA"/>
</dbReference>
<evidence type="ECO:0000256" key="1">
    <source>
        <dbReference type="SAM" id="MobiDB-lite"/>
    </source>
</evidence>
<protein>
    <recommendedName>
        <fullName evidence="4">RING-type domain-containing protein</fullName>
    </recommendedName>
</protein>
<sequence length="848" mass="93674">MEKPMFQLPCKKHVASASCLMQNAMQCPHCSRPQQVFVFIDDSAFRKAAREAVPLPNTEDPLPIAFVPPRYDLVVRPLVGDRIFGCACLIVNDPQPCEGYFSKMEEMGCTIARYPLHFNETDLATETFKRVTSGPLTPGVDGVIVLVTGDRELRPAAQSILELAEKRGLRSRWTVEIYTCRAVEAAPAPTEPQPQPPVGFRLHNLDPDFLRRYCWPDPRHPVPICPPGDRCDQCHRAHVPTAKCPDRFHALCYECLVAASMTCPICSPPPPEVTSEQVFVYVDYHPLNGTCCHEAASVQGFPEPDEVKPSRGGPMPVRKTDGRIRFDLIRLSRFVGQLTASPVAERHLFWSKDDPKPISNDATEEEAAAAAQPQTDDTWFSHTFQPGKEAPSGTGDRRQVPTALIGAVMDRMTRPLPRGVRGVIALFGNQTRIPVLAISIINSISYVPAHSPDQSFLINHFSLCAWLLTDTNSCLPLIEYFRQASPPHWRLQIYAVDSLLAQLPACPNVQLVRLPLEAWLMTDDLDTQAASFLYKNHFHLPSNQATLSKALLAPQPATGVATALGVGSLPIVGVFFDQPFPTDRRIDWPAYMRHIDQAVHSPVVMTWPRRVTGIGADGKEIDEFPTNMVLLVFKQLPRRKVCLTGVPEALRQWSIRDGDECFSVSDRGAIEVLRGRENPLPHSLHGHRVGVRTLPRKPSVDQNRPMVAFTSTMRFLSQTGMAIELNDLWIDHEKVYTGLVGTLMPNEMSIADAARIIAAMPAPTTATWVTAPATAAPLAVPKPTVVMTWDQMLSTPYPALIWGPWGDRHNVMHQTFGPAKFMPPPTGRCPGCGCCAPPQAPAAGSVDI</sequence>
<evidence type="ECO:0008006" key="4">
    <source>
        <dbReference type="Google" id="ProtNLM"/>
    </source>
</evidence>
<gene>
    <name evidence="2" type="ORF">PAPYR_6404</name>
</gene>
<proteinExistence type="predicted"/>
<organism evidence="2 3">
    <name type="scientific">Paratrimastix pyriformis</name>
    <dbReference type="NCBI Taxonomy" id="342808"/>
    <lineage>
        <taxon>Eukaryota</taxon>
        <taxon>Metamonada</taxon>
        <taxon>Preaxostyla</taxon>
        <taxon>Paratrimastigidae</taxon>
        <taxon>Paratrimastix</taxon>
    </lineage>
</organism>
<evidence type="ECO:0000313" key="3">
    <source>
        <dbReference type="Proteomes" id="UP001141327"/>
    </source>
</evidence>
<accession>A0ABQ8UFE7</accession>
<feature type="compositionally biased region" description="Low complexity" evidence="1">
    <location>
        <begin position="368"/>
        <end position="378"/>
    </location>
</feature>
<dbReference type="Proteomes" id="UP001141327">
    <property type="component" value="Unassembled WGS sequence"/>
</dbReference>
<comment type="caution">
    <text evidence="2">The sequence shown here is derived from an EMBL/GenBank/DDBJ whole genome shotgun (WGS) entry which is preliminary data.</text>
</comment>
<name>A0ABQ8UFE7_9EUKA</name>
<reference evidence="2" key="1">
    <citation type="journal article" date="2022" name="bioRxiv">
        <title>Genomics of Preaxostyla Flagellates Illuminates Evolutionary Transitions and the Path Towards Mitochondrial Loss.</title>
        <authorList>
            <person name="Novak L.V.F."/>
            <person name="Treitli S.C."/>
            <person name="Pyrih J."/>
            <person name="Halakuc P."/>
            <person name="Pipaliya S.V."/>
            <person name="Vacek V."/>
            <person name="Brzon O."/>
            <person name="Soukal P."/>
            <person name="Eme L."/>
            <person name="Dacks J.B."/>
            <person name="Karnkowska A."/>
            <person name="Elias M."/>
            <person name="Hampl V."/>
        </authorList>
    </citation>
    <scope>NUCLEOTIDE SEQUENCE</scope>
    <source>
        <strain evidence="2">RCP-MX</strain>
    </source>
</reference>
<keyword evidence="3" id="KW-1185">Reference proteome</keyword>